<sequence length="281" mass="29264">MHISGQTRVFMVIGDPVAQVRAPVLFNRIFQQHDIDAVLVPAHVPAGRAASFAREVLGSGSIAGLWATVPHKPALLPALSGIDVHGRRAGSVNAVRRAADGTLEGALFDGLGLVGALAHHGIALAGRRVLLLGAGGAGAAIAAALLDTPIAQLSIHDLGDRARRLVERLQSEGSGPRLHAASADPAGHDLIIQATPLGMNPADPLPLDVERIEPGTQVFDILMKSATTPLMRACAARGIEAHAGFEMLVQQVPAYLEFFGLPEVARAMRADLSGVRQVITA</sequence>
<keyword evidence="3" id="KW-0028">Amino-acid biosynthesis</keyword>
<evidence type="ECO:0000256" key="3">
    <source>
        <dbReference type="ARBA" id="ARBA00023141"/>
    </source>
</evidence>
<dbReference type="STRING" id="34103.SAMN05421778_1284"/>
<dbReference type="GO" id="GO:0050661">
    <property type="term" value="F:NADP binding"/>
    <property type="evidence" value="ECO:0007669"/>
    <property type="project" value="TreeGrafter"/>
</dbReference>
<evidence type="ECO:0000259" key="4">
    <source>
        <dbReference type="Pfam" id="PF08501"/>
    </source>
</evidence>
<organism evidence="5 6">
    <name type="scientific">Sphaerotilus natans subsp. natans DSM 6575</name>
    <dbReference type="NCBI Taxonomy" id="1286631"/>
    <lineage>
        <taxon>Bacteria</taxon>
        <taxon>Pseudomonadati</taxon>
        <taxon>Pseudomonadota</taxon>
        <taxon>Betaproteobacteria</taxon>
        <taxon>Burkholderiales</taxon>
        <taxon>Sphaerotilaceae</taxon>
        <taxon>Sphaerotilus</taxon>
    </lineage>
</organism>
<gene>
    <name evidence="5" type="ORF">X805_00870</name>
</gene>
<dbReference type="GO" id="GO:0019632">
    <property type="term" value="P:shikimate metabolic process"/>
    <property type="evidence" value="ECO:0007669"/>
    <property type="project" value="TreeGrafter"/>
</dbReference>
<dbReference type="PANTHER" id="PTHR21089:SF1">
    <property type="entry name" value="BIFUNCTIONAL 3-DEHYDROQUINATE DEHYDRATASE_SHIKIMATE DEHYDROGENASE, CHLOROPLASTIC"/>
    <property type="match status" value="1"/>
</dbReference>
<reference evidence="5 6" key="1">
    <citation type="journal article" date="2014" name="FEMS Microbiol. Ecol.">
        <title>Sphaerotilus natans encrusted with nanoball-shaped Fe(III) oxide minerals formed by nitrate-reducing mixotrophic Fe(II) oxidation.</title>
        <authorList>
            <person name="Park S."/>
            <person name="Kim D.H."/>
            <person name="Lee J.H."/>
            <person name="Hur H.G."/>
        </authorList>
    </citation>
    <scope>NUCLEOTIDE SEQUENCE [LARGE SCALE GENOMIC DNA]</scope>
    <source>
        <strain evidence="5 6">DSM 6575</strain>
    </source>
</reference>
<evidence type="ECO:0000313" key="6">
    <source>
        <dbReference type="Proteomes" id="UP000026714"/>
    </source>
</evidence>
<keyword evidence="6" id="KW-1185">Reference proteome</keyword>
<dbReference type="GO" id="GO:0004764">
    <property type="term" value="F:shikimate 3-dehydrogenase (NADP+) activity"/>
    <property type="evidence" value="ECO:0007669"/>
    <property type="project" value="InterPro"/>
</dbReference>
<dbReference type="Gene3D" id="3.40.50.10860">
    <property type="entry name" value="Leucine Dehydrogenase, chain A, domain 1"/>
    <property type="match status" value="1"/>
</dbReference>
<evidence type="ECO:0000256" key="1">
    <source>
        <dbReference type="ARBA" id="ARBA00004871"/>
    </source>
</evidence>
<dbReference type="Proteomes" id="UP000026714">
    <property type="component" value="Unassembled WGS sequence"/>
</dbReference>
<dbReference type="Pfam" id="PF08501">
    <property type="entry name" value="Shikimate_dh_N"/>
    <property type="match status" value="1"/>
</dbReference>
<dbReference type="InterPro" id="IPR013708">
    <property type="entry name" value="Shikimate_DH-bd_N"/>
</dbReference>
<dbReference type="SUPFAM" id="SSF51735">
    <property type="entry name" value="NAD(P)-binding Rossmann-fold domains"/>
    <property type="match status" value="1"/>
</dbReference>
<dbReference type="PANTHER" id="PTHR21089">
    <property type="entry name" value="SHIKIMATE DEHYDROGENASE"/>
    <property type="match status" value="1"/>
</dbReference>
<feature type="domain" description="Shikimate dehydrogenase substrate binding N-terminal" evidence="4">
    <location>
        <begin position="12"/>
        <end position="95"/>
    </location>
</feature>
<dbReference type="Gene3D" id="3.40.50.720">
    <property type="entry name" value="NAD(P)-binding Rossmann-like Domain"/>
    <property type="match status" value="1"/>
</dbReference>
<dbReference type="AlphaFoldDB" id="A0A059KSV3"/>
<dbReference type="GO" id="GO:0009423">
    <property type="term" value="P:chorismate biosynthetic process"/>
    <property type="evidence" value="ECO:0007669"/>
    <property type="project" value="TreeGrafter"/>
</dbReference>
<dbReference type="RefSeq" id="WP_037477034.1">
    <property type="nucleotide sequence ID" value="NZ_AZRA01000003.1"/>
</dbReference>
<proteinExistence type="predicted"/>
<keyword evidence="3" id="KW-0057">Aromatic amino acid biosynthesis</keyword>
<dbReference type="SUPFAM" id="SSF53223">
    <property type="entry name" value="Aminoacid dehydrogenase-like, N-terminal domain"/>
    <property type="match status" value="1"/>
</dbReference>
<dbReference type="eggNOG" id="COG0169">
    <property type="taxonomic scope" value="Bacteria"/>
</dbReference>
<comment type="caution">
    <text evidence="5">The sequence shown here is derived from an EMBL/GenBank/DDBJ whole genome shotgun (WGS) entry which is preliminary data.</text>
</comment>
<name>A0A059KSV3_9BURK</name>
<evidence type="ECO:0000256" key="2">
    <source>
        <dbReference type="ARBA" id="ARBA00023002"/>
    </source>
</evidence>
<dbReference type="EMBL" id="AZRA01000003">
    <property type="protein sequence ID" value="KDB54314.1"/>
    <property type="molecule type" value="Genomic_DNA"/>
</dbReference>
<protein>
    <recommendedName>
        <fullName evidence="4">Shikimate dehydrogenase substrate binding N-terminal domain-containing protein</fullName>
    </recommendedName>
</protein>
<dbReference type="InterPro" id="IPR036291">
    <property type="entry name" value="NAD(P)-bd_dom_sf"/>
</dbReference>
<evidence type="ECO:0000313" key="5">
    <source>
        <dbReference type="EMBL" id="KDB54314.1"/>
    </source>
</evidence>
<dbReference type="GO" id="GO:0009073">
    <property type="term" value="P:aromatic amino acid family biosynthetic process"/>
    <property type="evidence" value="ECO:0007669"/>
    <property type="project" value="UniProtKB-KW"/>
</dbReference>
<dbReference type="PATRIC" id="fig|1286631.3.peg.87"/>
<dbReference type="GO" id="GO:0005829">
    <property type="term" value="C:cytosol"/>
    <property type="evidence" value="ECO:0007669"/>
    <property type="project" value="TreeGrafter"/>
</dbReference>
<dbReference type="InterPro" id="IPR022893">
    <property type="entry name" value="Shikimate_DH_fam"/>
</dbReference>
<comment type="pathway">
    <text evidence="1">Metabolic intermediate biosynthesis; chorismate biosynthesis; chorismate from D-erythrose 4-phosphate and phosphoenolpyruvate: step 4/7.</text>
</comment>
<keyword evidence="2" id="KW-0560">Oxidoreductase</keyword>
<dbReference type="InterPro" id="IPR046346">
    <property type="entry name" value="Aminoacid_DH-like_N_sf"/>
</dbReference>
<accession>A0A059KSV3</accession>